<dbReference type="Gene3D" id="3.40.50.1000">
    <property type="entry name" value="HAD superfamily/HAD-like"/>
    <property type="match status" value="1"/>
</dbReference>
<dbReference type="PANTHER" id="PTHR46039:SF5">
    <property type="entry name" value="SUCROSE-PHOSPHATE SYNTHASE 3-RELATED"/>
    <property type="match status" value="1"/>
</dbReference>
<dbReference type="NCBIfam" id="TIGR02472">
    <property type="entry name" value="sucr_P_syn_N"/>
    <property type="match status" value="1"/>
</dbReference>
<dbReference type="PANTHER" id="PTHR46039">
    <property type="entry name" value="SUCROSE-PHOSPHATE SYNTHASE 3-RELATED"/>
    <property type="match status" value="1"/>
</dbReference>
<dbReference type="InterPro" id="IPR036412">
    <property type="entry name" value="HAD-like_sf"/>
</dbReference>
<dbReference type="Gene3D" id="3.90.1070.10">
    <property type="match status" value="1"/>
</dbReference>
<name>A0A5C5WS11_9BACT</name>
<evidence type="ECO:0000256" key="2">
    <source>
        <dbReference type="ARBA" id="ARBA00012536"/>
    </source>
</evidence>
<evidence type="ECO:0000259" key="7">
    <source>
        <dbReference type="Pfam" id="PF00862"/>
    </source>
</evidence>
<keyword evidence="3 9" id="KW-0328">Glycosyltransferase</keyword>
<dbReference type="OrthoDB" id="9781413at2"/>
<dbReference type="EMBL" id="SJPI01000001">
    <property type="protein sequence ID" value="TWT53694.1"/>
    <property type="molecule type" value="Genomic_DNA"/>
</dbReference>
<comment type="similarity">
    <text evidence="1">Belongs to the glycosyltransferase 1 family.</text>
</comment>
<comment type="caution">
    <text evidence="9">The sequence shown here is derived from an EMBL/GenBank/DDBJ whole genome shotgun (WGS) entry which is preliminary data.</text>
</comment>
<dbReference type="AlphaFoldDB" id="A0A5C5WS11"/>
<dbReference type="Gene3D" id="3.40.50.2000">
    <property type="entry name" value="Glycogen Phosphorylase B"/>
    <property type="match status" value="2"/>
</dbReference>
<proteinExistence type="inferred from homology"/>
<dbReference type="InterPro" id="IPR012821">
    <property type="entry name" value="Sucrose_P_synth_Pase-like_dom"/>
</dbReference>
<evidence type="ECO:0000256" key="5">
    <source>
        <dbReference type="ARBA" id="ARBA00047471"/>
    </source>
</evidence>
<gene>
    <name evidence="9" type="primary">mfpsA</name>
    <name evidence="9" type="ORF">Pla22_13250</name>
</gene>
<evidence type="ECO:0000256" key="4">
    <source>
        <dbReference type="ARBA" id="ARBA00022679"/>
    </source>
</evidence>
<keyword evidence="10" id="KW-1185">Reference proteome</keyword>
<dbReference type="InterPro" id="IPR012822">
    <property type="entry name" value="SucroseP_synth_GlycoTrfase_dom"/>
</dbReference>
<dbReference type="SUPFAM" id="SSF56784">
    <property type="entry name" value="HAD-like"/>
    <property type="match status" value="1"/>
</dbReference>
<dbReference type="Pfam" id="PF00862">
    <property type="entry name" value="GT-B_Sucrose_synth"/>
    <property type="match status" value="1"/>
</dbReference>
<evidence type="ECO:0000256" key="3">
    <source>
        <dbReference type="ARBA" id="ARBA00022676"/>
    </source>
</evidence>
<dbReference type="InterPro" id="IPR044161">
    <property type="entry name" value="SPS"/>
</dbReference>
<dbReference type="SUPFAM" id="SSF53756">
    <property type="entry name" value="UDP-Glycosyltransferase/glycogen phosphorylase"/>
    <property type="match status" value="1"/>
</dbReference>
<dbReference type="InterPro" id="IPR006380">
    <property type="entry name" value="SPP-like_dom"/>
</dbReference>
<feature type="domain" description="Sucrose synthase first GT-B" evidence="7">
    <location>
        <begin position="10"/>
        <end position="208"/>
    </location>
</feature>
<dbReference type="Proteomes" id="UP000316598">
    <property type="component" value="Unassembled WGS sequence"/>
</dbReference>
<reference evidence="9 10" key="1">
    <citation type="submission" date="2019-02" db="EMBL/GenBank/DDBJ databases">
        <title>Deep-cultivation of Planctomycetes and their phenomic and genomic characterization uncovers novel biology.</title>
        <authorList>
            <person name="Wiegand S."/>
            <person name="Jogler M."/>
            <person name="Boedeker C."/>
            <person name="Pinto D."/>
            <person name="Vollmers J."/>
            <person name="Rivas-Marin E."/>
            <person name="Kohn T."/>
            <person name="Peeters S.H."/>
            <person name="Heuer A."/>
            <person name="Rast P."/>
            <person name="Oberbeckmann S."/>
            <person name="Bunk B."/>
            <person name="Jeske O."/>
            <person name="Meyerdierks A."/>
            <person name="Storesund J.E."/>
            <person name="Kallscheuer N."/>
            <person name="Luecker S."/>
            <person name="Lage O.M."/>
            <person name="Pohl T."/>
            <person name="Merkel B.J."/>
            <person name="Hornburger P."/>
            <person name="Mueller R.-W."/>
            <person name="Bruemmer F."/>
            <person name="Labrenz M."/>
            <person name="Spormann A.M."/>
            <person name="Op Den Camp H."/>
            <person name="Overmann J."/>
            <person name="Amann R."/>
            <person name="Jetten M.S.M."/>
            <person name="Mascher T."/>
            <person name="Medema M.H."/>
            <person name="Devos D.P."/>
            <person name="Kaster A.-K."/>
            <person name="Ovreas L."/>
            <person name="Rohde M."/>
            <person name="Galperin M.Y."/>
            <person name="Jogler C."/>
        </authorList>
    </citation>
    <scope>NUCLEOTIDE SEQUENCE [LARGE SCALE GENOMIC DNA]</scope>
    <source>
        <strain evidence="9 10">Pla22</strain>
    </source>
</reference>
<feature type="domain" description="Glycosyl transferase family 1" evidence="6">
    <location>
        <begin position="263"/>
        <end position="436"/>
    </location>
</feature>
<evidence type="ECO:0000259" key="8">
    <source>
        <dbReference type="Pfam" id="PF05116"/>
    </source>
</evidence>
<dbReference type="EC" id="2.4.1.14" evidence="2"/>
<comment type="catalytic activity">
    <reaction evidence="5">
        <text>beta-D-fructose 6-phosphate + UDP-alpha-D-glucose = sucrose 6(F)-phosphate + UDP + H(+)</text>
        <dbReference type="Rhea" id="RHEA:22172"/>
        <dbReference type="ChEBI" id="CHEBI:15378"/>
        <dbReference type="ChEBI" id="CHEBI:57634"/>
        <dbReference type="ChEBI" id="CHEBI:57723"/>
        <dbReference type="ChEBI" id="CHEBI:58223"/>
        <dbReference type="ChEBI" id="CHEBI:58885"/>
        <dbReference type="EC" id="2.4.1.14"/>
    </reaction>
</comment>
<feature type="domain" description="Sucrose phosphatase-like" evidence="8">
    <location>
        <begin position="482"/>
        <end position="717"/>
    </location>
</feature>
<protein>
    <recommendedName>
        <fullName evidence="2">sucrose-phosphate synthase</fullName>
        <ecNumber evidence="2">2.4.1.14</ecNumber>
    </recommendedName>
</protein>
<dbReference type="GO" id="GO:0046524">
    <property type="term" value="F:sucrose-phosphate synthase activity"/>
    <property type="evidence" value="ECO:0007669"/>
    <property type="project" value="UniProtKB-EC"/>
</dbReference>
<dbReference type="InterPro" id="IPR023214">
    <property type="entry name" value="HAD_sf"/>
</dbReference>
<dbReference type="NCBIfam" id="TIGR02471">
    <property type="entry name" value="sucr_syn_bact_C"/>
    <property type="match status" value="1"/>
</dbReference>
<dbReference type="InterPro" id="IPR001296">
    <property type="entry name" value="Glyco_trans_1"/>
</dbReference>
<accession>A0A5C5WS11</accession>
<dbReference type="Pfam" id="PF00534">
    <property type="entry name" value="Glycos_transf_1"/>
    <property type="match status" value="1"/>
</dbReference>
<keyword evidence="4 9" id="KW-0808">Transferase</keyword>
<evidence type="ECO:0000259" key="6">
    <source>
        <dbReference type="Pfam" id="PF00534"/>
    </source>
</evidence>
<evidence type="ECO:0000313" key="9">
    <source>
        <dbReference type="EMBL" id="TWT53694.1"/>
    </source>
</evidence>
<evidence type="ECO:0000313" key="10">
    <source>
        <dbReference type="Proteomes" id="UP000316598"/>
    </source>
</evidence>
<sequence>MSLFDAETPLKVSLISLHGLVRGHDLELGKDVDTGGQIKYVIELARELAAQPEIGSVELLTRQIIDPRYHEDYAKVEEPIAENAKIVRIPFGPKRYIRKEALWPYLEMFVDQALVHFRRSGIPDLIHAHYADAGQAGSQLARLLHVPFVFTGHSLGRVKRQRLIADQGEGKAASMDKKYKFQTRIEAEELALETASMVVTSTNQEVELQYELYDHYAPDRMEVIPPGVDLEQFWPPNSDAAASGPQSDAELPAIVKSINRFLVDSAKPMILAMARPDERKNLCKLVEVYGESAELQSLANLVLIMGTHDDIDDLPKAQAKIINDVWKQIDRFDLYGKVAYPKTHQPSDVPELYRHATSLGGVFVNAALTEPFGLTLLEAGATGLPIVATNDGGPRDIIANCENGLLVDPLDGHEIENALLRVLTEPENWKAWSQAGIAGTRKHYAWHNHARRYIRDLDDILRRSPVPALILTARQRRLPQFDRIIVTDLDNTLTGDEDALRDFTDLIANNDHIGFGIATGRRLDSAMALIEELNLPRPDVIDTDAGTQLHYGPTLTPDLSWRKQIGFAWQPEQIRAMCEQIPGLELQSDIHQSEYKISYLLNTEISPSVGQLKKKLREAGLRARVIISLDAYLDIVPVRGGSDFSMRHLLYKWGFSPEKMLVAGDSGNDAGMIMGRTLGVVVANHDNELERLRGKPRIYFAETSHARGVLEGIEYYNFLENIRIPNDSIDA</sequence>
<dbReference type="InterPro" id="IPR000368">
    <property type="entry name" value="Sucrose_synth_GT-B1"/>
</dbReference>
<evidence type="ECO:0000256" key="1">
    <source>
        <dbReference type="ARBA" id="ARBA00006530"/>
    </source>
</evidence>
<dbReference type="RefSeq" id="WP_146513863.1">
    <property type="nucleotide sequence ID" value="NZ_SJPI01000001.1"/>
</dbReference>
<organism evidence="9 10">
    <name type="scientific">Rubripirellula amarantea</name>
    <dbReference type="NCBI Taxonomy" id="2527999"/>
    <lineage>
        <taxon>Bacteria</taxon>
        <taxon>Pseudomonadati</taxon>
        <taxon>Planctomycetota</taxon>
        <taxon>Planctomycetia</taxon>
        <taxon>Pirellulales</taxon>
        <taxon>Pirellulaceae</taxon>
        <taxon>Rubripirellula</taxon>
    </lineage>
</organism>
<dbReference type="Pfam" id="PF05116">
    <property type="entry name" value="S6PP"/>
    <property type="match status" value="1"/>
</dbReference>